<keyword evidence="5" id="KW-0391">Immunity</keyword>
<protein>
    <submittedName>
        <fullName evidence="12">Uncharacterized protein</fullName>
    </submittedName>
</protein>
<dbReference type="Pfam" id="PF00643">
    <property type="entry name" value="zf-B_box"/>
    <property type="match status" value="1"/>
</dbReference>
<dbReference type="Pfam" id="PF00622">
    <property type="entry name" value="SPRY"/>
    <property type="match status" value="1"/>
</dbReference>
<dbReference type="PRINTS" id="PR01407">
    <property type="entry name" value="BUTYPHLNCDUF"/>
</dbReference>
<dbReference type="GO" id="GO:0045087">
    <property type="term" value="P:innate immune response"/>
    <property type="evidence" value="ECO:0007669"/>
    <property type="project" value="UniProtKB-KW"/>
</dbReference>
<dbReference type="PANTHER" id="PTHR25465:SF41">
    <property type="entry name" value="E3 UBIQUITIN-PROTEIN LIGASE RNF135"/>
    <property type="match status" value="1"/>
</dbReference>
<dbReference type="InterPro" id="IPR027370">
    <property type="entry name" value="Znf-RING_euk"/>
</dbReference>
<dbReference type="InterPro" id="IPR003877">
    <property type="entry name" value="SPRY_dom"/>
</dbReference>
<keyword evidence="2" id="KW-0479">Metal-binding</keyword>
<dbReference type="Proteomes" id="UP000824782">
    <property type="component" value="Unassembled WGS sequence"/>
</dbReference>
<name>A0AAV6ZNU2_ENGPU</name>
<reference evidence="12" key="1">
    <citation type="thesis" date="2020" institute="ProQuest LLC" country="789 East Eisenhower Parkway, Ann Arbor, MI, USA">
        <title>Comparative Genomics and Chromosome Evolution.</title>
        <authorList>
            <person name="Mudd A.B."/>
        </authorList>
    </citation>
    <scope>NUCLEOTIDE SEQUENCE</scope>
    <source>
        <strain evidence="12">237g6f4</strain>
        <tissue evidence="12">Blood</tissue>
    </source>
</reference>
<dbReference type="SMART" id="SM00336">
    <property type="entry name" value="BBOX"/>
    <property type="match status" value="1"/>
</dbReference>
<keyword evidence="4" id="KW-0862">Zinc</keyword>
<dbReference type="EMBL" id="WNYA01000014">
    <property type="protein sequence ID" value="KAG8550951.1"/>
    <property type="molecule type" value="Genomic_DNA"/>
</dbReference>
<dbReference type="InterPro" id="IPR051051">
    <property type="entry name" value="E3_ubiq-ligase_TRIM/RNF"/>
</dbReference>
<dbReference type="PANTHER" id="PTHR25465">
    <property type="entry name" value="B-BOX DOMAIN CONTAINING"/>
    <property type="match status" value="1"/>
</dbReference>
<sequence>MAHMMLQYELTCSICLDIYTCPVMLGCGHNFCRECIHTLLEPQTGYGNRSCPECRATCSPADLHRANLNLGKIAEYYKSWQECPSDVEVPCTYCLQSPVAAERTCLHCEASFCKKHLEVHSKGKEHILVDPTTSHQHRKCRIHHEVYKYFCIKDQACICTSCRLVGDHQDHQIELLEEASVTKKEQLYQVLERLKQKREIYKGRRGFLQNILEKKKEKVGRLKEDVEDVFDKLREHIIETSVNVMNLVGQRSGGVTQQVLAEETSIEEIAAELLQDLLRVQAVSSNMDPLAVLQDTECSSIYARWCTAEPHLDHTLLYPAPNVNVFLVFLVLHKNIQEVLEHLPLLLSSKLLHLKYKVNFILNKATASSYVTLSPDLKSVRYCKGKPGQQSRPQQFKPSQVLSVTSFSSGKHYWEVRTSKTGVKAVGVAYPTIERSGGQAFLGYNEKSWCLIWGHDHMEIRHNSDCMQIVSSNAPMHAVGVFLDYETGLLSFYRLCAEVELLYTITARFTEPLHAAFYVVDSWININPTKTT</sequence>
<dbReference type="InterPro" id="IPR001841">
    <property type="entry name" value="Znf_RING"/>
</dbReference>
<dbReference type="Gene3D" id="2.60.120.920">
    <property type="match status" value="1"/>
</dbReference>
<dbReference type="SMART" id="SM00184">
    <property type="entry name" value="RING"/>
    <property type="match status" value="1"/>
</dbReference>
<dbReference type="PROSITE" id="PS00518">
    <property type="entry name" value="ZF_RING_1"/>
    <property type="match status" value="1"/>
</dbReference>
<organism evidence="12 13">
    <name type="scientific">Engystomops pustulosus</name>
    <name type="common">Tungara frog</name>
    <name type="synonym">Physalaemus pustulosus</name>
    <dbReference type="NCBI Taxonomy" id="76066"/>
    <lineage>
        <taxon>Eukaryota</taxon>
        <taxon>Metazoa</taxon>
        <taxon>Chordata</taxon>
        <taxon>Craniata</taxon>
        <taxon>Vertebrata</taxon>
        <taxon>Euteleostomi</taxon>
        <taxon>Amphibia</taxon>
        <taxon>Batrachia</taxon>
        <taxon>Anura</taxon>
        <taxon>Neobatrachia</taxon>
        <taxon>Hyloidea</taxon>
        <taxon>Leptodactylidae</taxon>
        <taxon>Leiuperinae</taxon>
        <taxon>Engystomops</taxon>
    </lineage>
</organism>
<evidence type="ECO:0000256" key="1">
    <source>
        <dbReference type="ARBA" id="ARBA00022588"/>
    </source>
</evidence>
<evidence type="ECO:0000256" key="8">
    <source>
        <dbReference type="SAM" id="Coils"/>
    </source>
</evidence>
<keyword evidence="6 8" id="KW-0175">Coiled coil</keyword>
<dbReference type="InterPro" id="IPR043136">
    <property type="entry name" value="B30.2/SPRY_sf"/>
</dbReference>
<evidence type="ECO:0000256" key="3">
    <source>
        <dbReference type="ARBA" id="ARBA00022771"/>
    </source>
</evidence>
<dbReference type="PROSITE" id="PS50089">
    <property type="entry name" value="ZF_RING_2"/>
    <property type="match status" value="1"/>
</dbReference>
<evidence type="ECO:0000313" key="12">
    <source>
        <dbReference type="EMBL" id="KAG8550951.1"/>
    </source>
</evidence>
<dbReference type="Gene3D" id="4.10.830.40">
    <property type="match status" value="1"/>
</dbReference>
<dbReference type="InterPro" id="IPR001870">
    <property type="entry name" value="B30.2/SPRY"/>
</dbReference>
<dbReference type="PROSITE" id="PS50119">
    <property type="entry name" value="ZF_BBOX"/>
    <property type="match status" value="1"/>
</dbReference>
<dbReference type="InterPro" id="IPR017907">
    <property type="entry name" value="Znf_RING_CS"/>
</dbReference>
<evidence type="ECO:0000256" key="6">
    <source>
        <dbReference type="ARBA" id="ARBA00023054"/>
    </source>
</evidence>
<dbReference type="PROSITE" id="PS50188">
    <property type="entry name" value="B302_SPRY"/>
    <property type="match status" value="1"/>
</dbReference>
<keyword evidence="3 7" id="KW-0863">Zinc-finger</keyword>
<dbReference type="GO" id="GO:0008270">
    <property type="term" value="F:zinc ion binding"/>
    <property type="evidence" value="ECO:0007669"/>
    <property type="project" value="UniProtKB-KW"/>
</dbReference>
<evidence type="ECO:0000259" key="11">
    <source>
        <dbReference type="PROSITE" id="PS50188"/>
    </source>
</evidence>
<dbReference type="InterPro" id="IPR000315">
    <property type="entry name" value="Znf_B-box"/>
</dbReference>
<dbReference type="GO" id="GO:0005737">
    <property type="term" value="C:cytoplasm"/>
    <property type="evidence" value="ECO:0007669"/>
    <property type="project" value="UniProtKB-ARBA"/>
</dbReference>
<evidence type="ECO:0000256" key="4">
    <source>
        <dbReference type="ARBA" id="ARBA00022833"/>
    </source>
</evidence>
<dbReference type="InterPro" id="IPR013320">
    <property type="entry name" value="ConA-like_dom_sf"/>
</dbReference>
<evidence type="ECO:0000256" key="5">
    <source>
        <dbReference type="ARBA" id="ARBA00022859"/>
    </source>
</evidence>
<evidence type="ECO:0000313" key="13">
    <source>
        <dbReference type="Proteomes" id="UP000824782"/>
    </source>
</evidence>
<evidence type="ECO:0000259" key="10">
    <source>
        <dbReference type="PROSITE" id="PS50119"/>
    </source>
</evidence>
<keyword evidence="1" id="KW-0399">Innate immunity</keyword>
<proteinExistence type="predicted"/>
<feature type="coiled-coil region" evidence="8">
    <location>
        <begin position="184"/>
        <end position="232"/>
    </location>
</feature>
<dbReference type="SMART" id="SM00589">
    <property type="entry name" value="PRY"/>
    <property type="match status" value="1"/>
</dbReference>
<evidence type="ECO:0000259" key="9">
    <source>
        <dbReference type="PROSITE" id="PS50089"/>
    </source>
</evidence>
<evidence type="ECO:0000256" key="2">
    <source>
        <dbReference type="ARBA" id="ARBA00022723"/>
    </source>
</evidence>
<feature type="domain" description="B30.2/SPRY" evidence="11">
    <location>
        <begin position="340"/>
        <end position="532"/>
    </location>
</feature>
<dbReference type="InterPro" id="IPR003879">
    <property type="entry name" value="Butyrophylin_SPRY"/>
</dbReference>
<dbReference type="Gene3D" id="3.30.40.10">
    <property type="entry name" value="Zinc/RING finger domain, C3HC4 (zinc finger)"/>
    <property type="match status" value="1"/>
</dbReference>
<feature type="domain" description="B box-type" evidence="10">
    <location>
        <begin position="135"/>
        <end position="176"/>
    </location>
</feature>
<dbReference type="InterPro" id="IPR006574">
    <property type="entry name" value="PRY"/>
</dbReference>
<dbReference type="AlphaFoldDB" id="A0AAV6ZNU2"/>
<accession>A0AAV6ZNU2</accession>
<gene>
    <name evidence="12" type="ORF">GDO81_023880</name>
</gene>
<dbReference type="Pfam" id="PF13445">
    <property type="entry name" value="zf-RING_UBOX"/>
    <property type="match status" value="1"/>
</dbReference>
<evidence type="ECO:0000256" key="7">
    <source>
        <dbReference type="PROSITE-ProRule" id="PRU00024"/>
    </source>
</evidence>
<dbReference type="SUPFAM" id="SSF49899">
    <property type="entry name" value="Concanavalin A-like lectins/glucanases"/>
    <property type="match status" value="1"/>
</dbReference>
<dbReference type="SUPFAM" id="SSF57845">
    <property type="entry name" value="B-box zinc-binding domain"/>
    <property type="match status" value="1"/>
</dbReference>
<dbReference type="SMART" id="SM00449">
    <property type="entry name" value="SPRY"/>
    <property type="match status" value="1"/>
</dbReference>
<dbReference type="Gene3D" id="3.30.160.60">
    <property type="entry name" value="Classic Zinc Finger"/>
    <property type="match status" value="1"/>
</dbReference>
<dbReference type="InterPro" id="IPR013083">
    <property type="entry name" value="Znf_RING/FYVE/PHD"/>
</dbReference>
<dbReference type="CDD" id="cd19769">
    <property type="entry name" value="Bbox2_TRIM16-like"/>
    <property type="match status" value="1"/>
</dbReference>
<feature type="domain" description="RING-type" evidence="9">
    <location>
        <begin position="12"/>
        <end position="55"/>
    </location>
</feature>
<keyword evidence="13" id="KW-1185">Reference proteome</keyword>
<dbReference type="SUPFAM" id="SSF57850">
    <property type="entry name" value="RING/U-box"/>
    <property type="match status" value="1"/>
</dbReference>
<comment type="caution">
    <text evidence="12">The sequence shown here is derived from an EMBL/GenBank/DDBJ whole genome shotgun (WGS) entry which is preliminary data.</text>
</comment>